<dbReference type="AlphaFoldDB" id="A0A0R0IT89"/>
<comment type="similarity">
    <text evidence="1">Belongs to the leguminous lectin family.</text>
</comment>
<feature type="signal peptide" evidence="3">
    <location>
        <begin position="1"/>
        <end position="26"/>
    </location>
</feature>
<gene>
    <name evidence="5" type="ORF">GLYMA_08G275100</name>
</gene>
<evidence type="ECO:0000256" key="2">
    <source>
        <dbReference type="ARBA" id="ARBA00022734"/>
    </source>
</evidence>
<evidence type="ECO:0000313" key="7">
    <source>
        <dbReference type="Proteomes" id="UP000008827"/>
    </source>
</evidence>
<evidence type="ECO:0000259" key="4">
    <source>
        <dbReference type="Pfam" id="PF00139"/>
    </source>
</evidence>
<keyword evidence="2" id="KW-0430">Lectin</keyword>
<dbReference type="FunCoup" id="A0A0R0IT89">
    <property type="interactions" value="193"/>
</dbReference>
<accession>A0A0R0IT89</accession>
<protein>
    <recommendedName>
        <fullName evidence="4">Legume lectin domain-containing protein</fullName>
    </recommendedName>
</protein>
<dbReference type="Pfam" id="PF00139">
    <property type="entry name" value="Lectin_legB"/>
    <property type="match status" value="1"/>
</dbReference>
<feature type="chain" id="PRO_5014521903" description="Legume lectin domain-containing protein" evidence="3">
    <location>
        <begin position="27"/>
        <end position="245"/>
    </location>
</feature>
<dbReference type="InterPro" id="IPR001220">
    <property type="entry name" value="Legume_lectin_dom"/>
</dbReference>
<dbReference type="PANTHER" id="PTHR32401">
    <property type="entry name" value="CONCANAVALIN A-LIKE LECTIN FAMILY PROTEIN"/>
    <property type="match status" value="1"/>
</dbReference>
<sequence length="245" mass="27196">MAKTQNSFHILMVSLCFVLLINNVKSDSLSLRFPNFAPRQNSNIGFLGDERPLDVYIPQVHLWDKTTGKLANLETSFSFVVDYYSAGFEIHIDGLSFFIIPFDADPSIPKNSSGGYLGLFSPETTFNPNRGYSFGNEWDPKPVPVALHIGIDINTLESVETVGWPINYVPHGSVGQASIRYYADVKELSVVVGYFNTQPATIVRVLQSIDLRAVLPESVRIGFSGATGDKVETHDILSWSFNSRI</sequence>
<evidence type="ECO:0000313" key="5">
    <source>
        <dbReference type="EMBL" id="KRH45502.1"/>
    </source>
</evidence>
<feature type="domain" description="Legume lectin" evidence="4">
    <location>
        <begin position="55"/>
        <end position="243"/>
    </location>
</feature>
<dbReference type="Gene3D" id="2.60.120.200">
    <property type="match status" value="2"/>
</dbReference>
<reference evidence="5" key="3">
    <citation type="submission" date="2018-07" db="EMBL/GenBank/DDBJ databases">
        <title>WGS assembly of Glycine max.</title>
        <authorList>
            <person name="Schmutz J."/>
            <person name="Cannon S."/>
            <person name="Schlueter J."/>
            <person name="Ma J."/>
            <person name="Mitros T."/>
            <person name="Nelson W."/>
            <person name="Hyten D."/>
            <person name="Song Q."/>
            <person name="Thelen J."/>
            <person name="Cheng J."/>
            <person name="Xu D."/>
            <person name="Hellsten U."/>
            <person name="May G."/>
            <person name="Yu Y."/>
            <person name="Sakurai T."/>
            <person name="Umezawa T."/>
            <person name="Bhattacharyya M."/>
            <person name="Sandhu D."/>
            <person name="Valliyodan B."/>
            <person name="Lindquist E."/>
            <person name="Peto M."/>
            <person name="Grant D."/>
            <person name="Shu S."/>
            <person name="Goodstein D."/>
            <person name="Barry K."/>
            <person name="Futrell-Griggs M."/>
            <person name="Abernathy B."/>
            <person name="Du J."/>
            <person name="Tian Z."/>
            <person name="Zhu L."/>
            <person name="Gill N."/>
            <person name="Joshi T."/>
            <person name="Libault M."/>
            <person name="Sethuraman A."/>
            <person name="Zhang X."/>
            <person name="Shinozaki K."/>
            <person name="Nguyen H."/>
            <person name="Wing R."/>
            <person name="Cregan P."/>
            <person name="Specht J."/>
            <person name="Grimwood J."/>
            <person name="Rokhsar D."/>
            <person name="Stacey G."/>
            <person name="Shoemaker R."/>
            <person name="Jackson S."/>
        </authorList>
    </citation>
    <scope>NUCLEOTIDE SEQUENCE</scope>
    <source>
        <tissue evidence="5">Callus</tissue>
    </source>
</reference>
<proteinExistence type="inferred from homology"/>
<dbReference type="Gramene" id="KRH45502">
    <property type="protein sequence ID" value="KRH45502"/>
    <property type="gene ID" value="GLYMA_08G275100"/>
</dbReference>
<dbReference type="SMR" id="A0A0R0IT89"/>
<evidence type="ECO:0000256" key="3">
    <source>
        <dbReference type="SAM" id="SignalP"/>
    </source>
</evidence>
<dbReference type="EnsemblPlants" id="KRH45502">
    <property type="protein sequence ID" value="KRH45502"/>
    <property type="gene ID" value="GLYMA_08G275100"/>
</dbReference>
<keyword evidence="3" id="KW-0732">Signal</keyword>
<evidence type="ECO:0000313" key="6">
    <source>
        <dbReference type="EnsemblPlants" id="KRH45502"/>
    </source>
</evidence>
<name>A0A0R0IT89_SOYBN</name>
<reference evidence="6" key="2">
    <citation type="submission" date="2018-02" db="UniProtKB">
        <authorList>
            <consortium name="EnsemblPlants"/>
        </authorList>
    </citation>
    <scope>IDENTIFICATION</scope>
    <source>
        <strain evidence="6">Williams 82</strain>
    </source>
</reference>
<organism evidence="5">
    <name type="scientific">Glycine max</name>
    <name type="common">Soybean</name>
    <name type="synonym">Glycine hispida</name>
    <dbReference type="NCBI Taxonomy" id="3847"/>
    <lineage>
        <taxon>Eukaryota</taxon>
        <taxon>Viridiplantae</taxon>
        <taxon>Streptophyta</taxon>
        <taxon>Embryophyta</taxon>
        <taxon>Tracheophyta</taxon>
        <taxon>Spermatophyta</taxon>
        <taxon>Magnoliopsida</taxon>
        <taxon>eudicotyledons</taxon>
        <taxon>Gunneridae</taxon>
        <taxon>Pentapetalae</taxon>
        <taxon>rosids</taxon>
        <taxon>fabids</taxon>
        <taxon>Fabales</taxon>
        <taxon>Fabaceae</taxon>
        <taxon>Papilionoideae</taxon>
        <taxon>50 kb inversion clade</taxon>
        <taxon>NPAAA clade</taxon>
        <taxon>indigoferoid/millettioid clade</taxon>
        <taxon>Phaseoleae</taxon>
        <taxon>Glycine</taxon>
        <taxon>Glycine subgen. Soja</taxon>
    </lineage>
</organism>
<dbReference type="GO" id="GO:0030246">
    <property type="term" value="F:carbohydrate binding"/>
    <property type="evidence" value="ECO:0007669"/>
    <property type="project" value="UniProtKB-KW"/>
</dbReference>
<evidence type="ECO:0000256" key="1">
    <source>
        <dbReference type="ARBA" id="ARBA00007606"/>
    </source>
</evidence>
<dbReference type="Proteomes" id="UP000008827">
    <property type="component" value="Chromosome 8"/>
</dbReference>
<dbReference type="PIRSF" id="PIRSF002690">
    <property type="entry name" value="L-type_lectin_plant"/>
    <property type="match status" value="1"/>
</dbReference>
<dbReference type="InterPro" id="IPR050258">
    <property type="entry name" value="Leguminous_Lectin"/>
</dbReference>
<keyword evidence="7" id="KW-1185">Reference proteome</keyword>
<dbReference type="InterPro" id="IPR016363">
    <property type="entry name" value="L-lectin"/>
</dbReference>
<dbReference type="InterPro" id="IPR013320">
    <property type="entry name" value="ConA-like_dom_sf"/>
</dbReference>
<dbReference type="EMBL" id="CM000841">
    <property type="protein sequence ID" value="KRH45502.1"/>
    <property type="molecule type" value="Genomic_DNA"/>
</dbReference>
<dbReference type="PANTHER" id="PTHR32401:SF47">
    <property type="entry name" value="LEGUME LECTIN DOMAIN-CONTAINING PROTEIN"/>
    <property type="match status" value="1"/>
</dbReference>
<dbReference type="OMA" id="ICDGRER"/>
<dbReference type="InParanoid" id="A0A0R0IT89"/>
<reference evidence="5 6" key="1">
    <citation type="journal article" date="2010" name="Nature">
        <title>Genome sequence of the palaeopolyploid soybean.</title>
        <authorList>
            <person name="Schmutz J."/>
            <person name="Cannon S.B."/>
            <person name="Schlueter J."/>
            <person name="Ma J."/>
            <person name="Mitros T."/>
            <person name="Nelson W."/>
            <person name="Hyten D.L."/>
            <person name="Song Q."/>
            <person name="Thelen J.J."/>
            <person name="Cheng J."/>
            <person name="Xu D."/>
            <person name="Hellsten U."/>
            <person name="May G.D."/>
            <person name="Yu Y."/>
            <person name="Sakurai T."/>
            <person name="Umezawa T."/>
            <person name="Bhattacharyya M.K."/>
            <person name="Sandhu D."/>
            <person name="Valliyodan B."/>
            <person name="Lindquist E."/>
            <person name="Peto M."/>
            <person name="Grant D."/>
            <person name="Shu S."/>
            <person name="Goodstein D."/>
            <person name="Barry K."/>
            <person name="Futrell-Griggs M."/>
            <person name="Abernathy B."/>
            <person name="Du J."/>
            <person name="Tian Z."/>
            <person name="Zhu L."/>
            <person name="Gill N."/>
            <person name="Joshi T."/>
            <person name="Libault M."/>
            <person name="Sethuraman A."/>
            <person name="Zhang X.-C."/>
            <person name="Shinozaki K."/>
            <person name="Nguyen H.T."/>
            <person name="Wing R.A."/>
            <person name="Cregan P."/>
            <person name="Specht J."/>
            <person name="Grimwood J."/>
            <person name="Rokhsar D."/>
            <person name="Stacey G."/>
            <person name="Shoemaker R.C."/>
            <person name="Jackson S.A."/>
        </authorList>
    </citation>
    <scope>NUCLEOTIDE SEQUENCE</scope>
    <source>
        <strain evidence="6">cv. Williams 82</strain>
        <tissue evidence="5">Callus</tissue>
    </source>
</reference>
<dbReference type="STRING" id="3847.A0A0R0IT89"/>
<dbReference type="CDD" id="cd06899">
    <property type="entry name" value="lectin_legume_LecRK_Arcelin_ConA"/>
    <property type="match status" value="1"/>
</dbReference>
<dbReference type="SUPFAM" id="SSF49899">
    <property type="entry name" value="Concanavalin A-like lectins/glucanases"/>
    <property type="match status" value="1"/>
</dbReference>